<feature type="region of interest" description="Disordered" evidence="2">
    <location>
        <begin position="544"/>
        <end position="583"/>
    </location>
</feature>
<comment type="caution">
    <text evidence="4">The sequence shown here is derived from an EMBL/GenBank/DDBJ whole genome shotgun (WGS) entry which is preliminary data.</text>
</comment>
<dbReference type="InterPro" id="IPR046868">
    <property type="entry name" value="BAR_4"/>
</dbReference>
<dbReference type="Gene3D" id="2.30.29.30">
    <property type="entry name" value="Pleckstrin-homology domain (PH domain)/Phosphotyrosine-binding domain (PTB)"/>
    <property type="match status" value="1"/>
</dbReference>
<reference evidence="4 5" key="1">
    <citation type="submission" date="2024-02" db="EMBL/GenBank/DDBJ databases">
        <title>De novo assembly and annotation of 12 fungi associated with fruit tree decline syndrome in Ontario, Canada.</title>
        <authorList>
            <person name="Sulman M."/>
            <person name="Ellouze W."/>
            <person name="Ilyukhin E."/>
        </authorList>
    </citation>
    <scope>NUCLEOTIDE SEQUENCE [LARGE SCALE GENOMIC DNA]</scope>
    <source>
        <strain evidence="4 5">M169</strain>
    </source>
</reference>
<feature type="domain" description="PH" evidence="3">
    <location>
        <begin position="303"/>
        <end position="412"/>
    </location>
</feature>
<dbReference type="InterPro" id="IPR001849">
    <property type="entry name" value="PH_domain"/>
</dbReference>
<accession>A0ABR1PIF2</accession>
<evidence type="ECO:0000256" key="1">
    <source>
        <dbReference type="ARBA" id="ARBA00022553"/>
    </source>
</evidence>
<evidence type="ECO:0000313" key="4">
    <source>
        <dbReference type="EMBL" id="KAK7737221.1"/>
    </source>
</evidence>
<feature type="compositionally biased region" description="Polar residues" evidence="2">
    <location>
        <begin position="9"/>
        <end position="24"/>
    </location>
</feature>
<dbReference type="Gene3D" id="1.20.1270.60">
    <property type="entry name" value="Arfaptin homology (AH) domain/BAR domain"/>
    <property type="match status" value="1"/>
</dbReference>
<dbReference type="InterPro" id="IPR046869">
    <property type="entry name" value="SLM1/RGC1-like_PH"/>
</dbReference>
<organism evidence="4 5">
    <name type="scientific">Diaporthe eres</name>
    <name type="common">Phomopsis oblonga</name>
    <dbReference type="NCBI Taxonomy" id="83184"/>
    <lineage>
        <taxon>Eukaryota</taxon>
        <taxon>Fungi</taxon>
        <taxon>Dikarya</taxon>
        <taxon>Ascomycota</taxon>
        <taxon>Pezizomycotina</taxon>
        <taxon>Sordariomycetes</taxon>
        <taxon>Sordariomycetidae</taxon>
        <taxon>Diaporthales</taxon>
        <taxon>Diaporthaceae</taxon>
        <taxon>Diaporthe</taxon>
        <taxon>Diaporthe eres species complex</taxon>
    </lineage>
</organism>
<dbReference type="PANTHER" id="PTHR31941">
    <property type="entry name" value="CYTOSKELETAL SIGNALING PROTEIN SLM1"/>
    <property type="match status" value="1"/>
</dbReference>
<dbReference type="SMART" id="SM00233">
    <property type="entry name" value="PH"/>
    <property type="match status" value="1"/>
</dbReference>
<dbReference type="Pfam" id="PF20400">
    <property type="entry name" value="BAR_4"/>
    <property type="match status" value="1"/>
</dbReference>
<feature type="region of interest" description="Disordered" evidence="2">
    <location>
        <begin position="1"/>
        <end position="32"/>
    </location>
</feature>
<dbReference type="SUPFAM" id="SSF103657">
    <property type="entry name" value="BAR/IMD domain-like"/>
    <property type="match status" value="1"/>
</dbReference>
<proteinExistence type="predicted"/>
<keyword evidence="1" id="KW-0597">Phosphoprotein</keyword>
<dbReference type="InterPro" id="IPR011993">
    <property type="entry name" value="PH-like_dom_sf"/>
</dbReference>
<keyword evidence="5" id="KW-1185">Reference proteome</keyword>
<evidence type="ECO:0000256" key="2">
    <source>
        <dbReference type="SAM" id="MobiDB-lite"/>
    </source>
</evidence>
<dbReference type="SUPFAM" id="SSF50729">
    <property type="entry name" value="PH domain-like"/>
    <property type="match status" value="1"/>
</dbReference>
<dbReference type="CDD" id="cd13311">
    <property type="entry name" value="PH_Slm1"/>
    <property type="match status" value="1"/>
</dbReference>
<feature type="region of interest" description="Disordered" evidence="2">
    <location>
        <begin position="460"/>
        <end position="485"/>
    </location>
</feature>
<sequence>MADDIKTLPQRTGTVMTKSSTFSESAVPETDPGTTAGLLAERLQAWKHAVGYLEEYMGAIEKIHKEQSKEYEKVMKTISKPLREGHHFDQNLGGVAGFYENLRQNTQALINTNAETEKSIKGSVLPILDRLHKEVKNKSKELAGGAVKGAKEVEKSRNVTQKHIELLGQHAASFESTGGKMNPTEDPYVIRRGVLHRLTKQVIEENNHRNDLIAVQSNFQDFEAHVIQVLQQAMEVFNQFAGGQAEKTRALYADMLGAAQRIPPDMEWQAFSQRNADILVDPQDPPRTVEAIAFPNQEHNSTEPLIEGSLERKSRNKLSWGYSTGYYVVTPSKFLHEFKSDDNAAKDPVPELSIYLPEATIGTPSGDKFNVKGKDKSKTMSSKLTGSAEISFKAHTAADAQRWFEVISKVAGANAAVESTPASPVIGSGDSPVMNEAHDLEAERPAEGSAGAVGTNQITEQKQEHAGQTSGITGEDTVASPTAVSPTDTKVINETKTTAAKVDTNPRYESWDDPRDELFGGAKAWGSDGSWRAMDAEETTLAANDDGDTFNDAKLSHTQPWRSRYPTPRDLKERLAKSSSSYDRIQDTAFWWEV</sequence>
<evidence type="ECO:0000259" key="3">
    <source>
        <dbReference type="PROSITE" id="PS50003"/>
    </source>
</evidence>
<feature type="compositionally biased region" description="Polar residues" evidence="2">
    <location>
        <begin position="460"/>
        <end position="472"/>
    </location>
</feature>
<evidence type="ECO:0000313" key="5">
    <source>
        <dbReference type="Proteomes" id="UP001430848"/>
    </source>
</evidence>
<dbReference type="PANTHER" id="PTHR31941:SF1">
    <property type="entry name" value="CYTOSKELETAL SIGNALING PROTEIN SLM1"/>
    <property type="match status" value="1"/>
</dbReference>
<dbReference type="EMBL" id="JAKNSF020000008">
    <property type="protein sequence ID" value="KAK7737221.1"/>
    <property type="molecule type" value="Genomic_DNA"/>
</dbReference>
<gene>
    <name evidence="4" type="ORF">SLS63_003012</name>
</gene>
<feature type="compositionally biased region" description="Basic and acidic residues" evidence="2">
    <location>
        <begin position="567"/>
        <end position="576"/>
    </location>
</feature>
<dbReference type="InterPro" id="IPR027267">
    <property type="entry name" value="AH/BAR_dom_sf"/>
</dbReference>
<dbReference type="PROSITE" id="PS50003">
    <property type="entry name" value="PH_DOMAIN"/>
    <property type="match status" value="1"/>
</dbReference>
<dbReference type="Proteomes" id="UP001430848">
    <property type="component" value="Unassembled WGS sequence"/>
</dbReference>
<dbReference type="Pfam" id="PF20399">
    <property type="entry name" value="PH_20"/>
    <property type="match status" value="1"/>
</dbReference>
<name>A0ABR1PIF2_DIAER</name>
<protein>
    <recommendedName>
        <fullName evidence="3">PH domain-containing protein</fullName>
    </recommendedName>
</protein>
<dbReference type="InterPro" id="IPR043453">
    <property type="entry name" value="Slm1_PH"/>
</dbReference>